<evidence type="ECO:0000313" key="2">
    <source>
        <dbReference type="EMBL" id="HCK24642.1"/>
    </source>
</evidence>
<feature type="signal peptide" evidence="1">
    <location>
        <begin position="1"/>
        <end position="23"/>
    </location>
</feature>
<comment type="caution">
    <text evidence="2">The sequence shown here is derived from an EMBL/GenBank/DDBJ whole genome shotgun (WGS) entry which is preliminary data.</text>
</comment>
<feature type="chain" id="PRO_5017621342" description="Lipoprotein" evidence="1">
    <location>
        <begin position="24"/>
        <end position="208"/>
    </location>
</feature>
<evidence type="ECO:0000256" key="1">
    <source>
        <dbReference type="SAM" id="SignalP"/>
    </source>
</evidence>
<gene>
    <name evidence="2" type="ORF">DHW31_07685</name>
</gene>
<keyword evidence="1" id="KW-0732">Signal</keyword>
<dbReference type="EMBL" id="DPVG01000276">
    <property type="protein sequence ID" value="HCK24642.1"/>
    <property type="molecule type" value="Genomic_DNA"/>
</dbReference>
<evidence type="ECO:0008006" key="4">
    <source>
        <dbReference type="Google" id="ProtNLM"/>
    </source>
</evidence>
<name>A0A3D2SEG1_9BACE</name>
<dbReference type="PROSITE" id="PS51257">
    <property type="entry name" value="PROKAR_LIPOPROTEIN"/>
    <property type="match status" value="1"/>
</dbReference>
<dbReference type="Proteomes" id="UP000263098">
    <property type="component" value="Unassembled WGS sequence"/>
</dbReference>
<sequence>MKKNLLLCTTFVMVVMSSCTSYTATYSIPLTTVNPPKNEVIQQVNIEKFTDGNLNKYRFEDKKIKAIMYITAKRICFDLTNKTENTAKIMWDEAAIVDYTGSTQRVTHIGVRFMDRDNPKPPTSIPTGTQLHEEVTPISNIYLDRLQWKEAGLFPMFYKSKDEKEAKQYEGKTMRLLLPIDFAGVKNEYLFEFVIDKFTGFQAVNYLP</sequence>
<protein>
    <recommendedName>
        <fullName evidence="4">Lipoprotein</fullName>
    </recommendedName>
</protein>
<proteinExistence type="predicted"/>
<reference evidence="2 3" key="1">
    <citation type="journal article" date="2018" name="Nat. Biotechnol.">
        <title>A standardized bacterial taxonomy based on genome phylogeny substantially revises the tree of life.</title>
        <authorList>
            <person name="Parks D.H."/>
            <person name="Chuvochina M."/>
            <person name="Waite D.W."/>
            <person name="Rinke C."/>
            <person name="Skarshewski A."/>
            <person name="Chaumeil P.A."/>
            <person name="Hugenholtz P."/>
        </authorList>
    </citation>
    <scope>NUCLEOTIDE SEQUENCE [LARGE SCALE GENOMIC DNA]</scope>
    <source>
        <strain evidence="2">UBA9667</strain>
    </source>
</reference>
<evidence type="ECO:0000313" key="3">
    <source>
        <dbReference type="Proteomes" id="UP000263098"/>
    </source>
</evidence>
<dbReference type="AlphaFoldDB" id="A0A3D2SEG1"/>
<accession>A0A3D2SEG1</accession>
<organism evidence="2 3">
    <name type="scientific">Bacteroides graminisolvens</name>
    <dbReference type="NCBI Taxonomy" id="477666"/>
    <lineage>
        <taxon>Bacteria</taxon>
        <taxon>Pseudomonadati</taxon>
        <taxon>Bacteroidota</taxon>
        <taxon>Bacteroidia</taxon>
        <taxon>Bacteroidales</taxon>
        <taxon>Bacteroidaceae</taxon>
        <taxon>Bacteroides</taxon>
    </lineage>
</organism>